<organism evidence="1 2">
    <name type="scientific">Paenibacillus aceris</name>
    <dbReference type="NCBI Taxonomy" id="869555"/>
    <lineage>
        <taxon>Bacteria</taxon>
        <taxon>Bacillati</taxon>
        <taxon>Bacillota</taxon>
        <taxon>Bacilli</taxon>
        <taxon>Bacillales</taxon>
        <taxon>Paenibacillaceae</taxon>
        <taxon>Paenibacillus</taxon>
    </lineage>
</organism>
<dbReference type="EMBL" id="JAGGKV010000012">
    <property type="protein sequence ID" value="MBP1965040.1"/>
    <property type="molecule type" value="Genomic_DNA"/>
</dbReference>
<protein>
    <submittedName>
        <fullName evidence="1">Uncharacterized protein</fullName>
    </submittedName>
</protein>
<evidence type="ECO:0000313" key="2">
    <source>
        <dbReference type="Proteomes" id="UP001519344"/>
    </source>
</evidence>
<keyword evidence="2" id="KW-1185">Reference proteome</keyword>
<evidence type="ECO:0000313" key="1">
    <source>
        <dbReference type="EMBL" id="MBP1965040.1"/>
    </source>
</evidence>
<sequence>MTHALAEAAKSLRSAAWANNWHEIAEWRQALEKKRSRCCEGRYYRWIASAIYRRRPL</sequence>
<gene>
    <name evidence="1" type="ORF">J2Z65_004273</name>
</gene>
<proteinExistence type="predicted"/>
<accession>A0ABS4I2J8</accession>
<comment type="caution">
    <text evidence="1">The sequence shown here is derived from an EMBL/GenBank/DDBJ whole genome shotgun (WGS) entry which is preliminary data.</text>
</comment>
<name>A0ABS4I2J8_9BACL</name>
<dbReference type="Proteomes" id="UP001519344">
    <property type="component" value="Unassembled WGS sequence"/>
</dbReference>
<reference evidence="1 2" key="1">
    <citation type="submission" date="2021-03" db="EMBL/GenBank/DDBJ databases">
        <title>Genomic Encyclopedia of Type Strains, Phase IV (KMG-IV): sequencing the most valuable type-strain genomes for metagenomic binning, comparative biology and taxonomic classification.</title>
        <authorList>
            <person name="Goeker M."/>
        </authorList>
    </citation>
    <scope>NUCLEOTIDE SEQUENCE [LARGE SCALE GENOMIC DNA]</scope>
    <source>
        <strain evidence="1 2">DSM 24950</strain>
    </source>
</reference>